<dbReference type="AlphaFoldDB" id="C0ZFH8"/>
<dbReference type="Proteomes" id="UP000001877">
    <property type="component" value="Chromosome"/>
</dbReference>
<name>C0ZFH8_BREBN</name>
<accession>C0ZFH8</accession>
<evidence type="ECO:0000313" key="1">
    <source>
        <dbReference type="EMBL" id="BAH44537.1"/>
    </source>
</evidence>
<gene>
    <name evidence="1" type="ordered locus">BBR47_35600</name>
</gene>
<evidence type="ECO:0008006" key="3">
    <source>
        <dbReference type="Google" id="ProtNLM"/>
    </source>
</evidence>
<dbReference type="EMBL" id="AP008955">
    <property type="protein sequence ID" value="BAH44537.1"/>
    <property type="molecule type" value="Genomic_DNA"/>
</dbReference>
<protein>
    <recommendedName>
        <fullName evidence="3">BH0509 family protein</fullName>
    </recommendedName>
</protein>
<reference evidence="1 2" key="1">
    <citation type="submission" date="2005-03" db="EMBL/GenBank/DDBJ databases">
        <title>Brevibacillus brevis strain 47, complete genome.</title>
        <authorList>
            <person name="Hosoyama A."/>
            <person name="Yamada R."/>
            <person name="Hongo Y."/>
            <person name="Terui Y."/>
            <person name="Ankai A."/>
            <person name="Masuyama W."/>
            <person name="Sekiguchi M."/>
            <person name="Takeda T."/>
            <person name="Asano K."/>
            <person name="Ohji S."/>
            <person name="Ichikawa N."/>
            <person name="Narita S."/>
            <person name="Aoki N."/>
            <person name="Miura H."/>
            <person name="Matsushita S."/>
            <person name="Sekigawa T."/>
            <person name="Yamagata H."/>
            <person name="Yoshikawa H."/>
            <person name="Udaka S."/>
            <person name="Tanikawa S."/>
            <person name="Fujita N."/>
        </authorList>
    </citation>
    <scope>NUCLEOTIDE SEQUENCE [LARGE SCALE GENOMIC DNA]</scope>
    <source>
        <strain evidence="2">47 / JCM 6285 / NBRC 100599</strain>
    </source>
</reference>
<dbReference type="KEGG" id="bbe:BBR47_35600"/>
<keyword evidence="2" id="KW-1185">Reference proteome</keyword>
<organism evidence="1 2">
    <name type="scientific">Brevibacillus brevis (strain 47 / JCM 6285 / NBRC 100599)</name>
    <dbReference type="NCBI Taxonomy" id="358681"/>
    <lineage>
        <taxon>Bacteria</taxon>
        <taxon>Bacillati</taxon>
        <taxon>Bacillota</taxon>
        <taxon>Bacilli</taxon>
        <taxon>Bacillales</taxon>
        <taxon>Paenibacillaceae</taxon>
        <taxon>Brevibacillus</taxon>
    </lineage>
</organism>
<proteinExistence type="predicted"/>
<sequence>MNEIREMLMGSGYTAEEVTALSDEECRAEWDELCSRYTF</sequence>
<evidence type="ECO:0000313" key="2">
    <source>
        <dbReference type="Proteomes" id="UP000001877"/>
    </source>
</evidence>
<dbReference type="HOGENOM" id="CLU_3305823_0_0_9"/>
<dbReference type="STRING" id="358681.BBR47_35600"/>